<evidence type="ECO:0000313" key="2">
    <source>
        <dbReference type="Proteomes" id="UP000184480"/>
    </source>
</evidence>
<gene>
    <name evidence="1" type="ORF">SAMN05444362_10136</name>
</gene>
<keyword evidence="2" id="KW-1185">Reference proteome</keyword>
<name>A0A1M4SDY9_9BACT</name>
<dbReference type="RefSeq" id="WP_062175166.1">
    <property type="nucleotide sequence ID" value="NZ_BBXL01000001.1"/>
</dbReference>
<protein>
    <submittedName>
        <fullName evidence="1">Uncharacterized protein</fullName>
    </submittedName>
</protein>
<dbReference type="AlphaFoldDB" id="A0A1M4SDY9"/>
<evidence type="ECO:0000313" key="1">
    <source>
        <dbReference type="EMBL" id="SHE30443.1"/>
    </source>
</evidence>
<organism evidence="1 2">
    <name type="scientific">Dysgonomonas macrotermitis</name>
    <dbReference type="NCBI Taxonomy" id="1346286"/>
    <lineage>
        <taxon>Bacteria</taxon>
        <taxon>Pseudomonadati</taxon>
        <taxon>Bacteroidota</taxon>
        <taxon>Bacteroidia</taxon>
        <taxon>Bacteroidales</taxon>
        <taxon>Dysgonomonadaceae</taxon>
        <taxon>Dysgonomonas</taxon>
    </lineage>
</organism>
<dbReference type="Proteomes" id="UP000184480">
    <property type="component" value="Unassembled WGS sequence"/>
</dbReference>
<proteinExistence type="predicted"/>
<reference evidence="2" key="1">
    <citation type="submission" date="2016-11" db="EMBL/GenBank/DDBJ databases">
        <authorList>
            <person name="Varghese N."/>
            <person name="Submissions S."/>
        </authorList>
    </citation>
    <scope>NUCLEOTIDE SEQUENCE [LARGE SCALE GENOMIC DNA]</scope>
    <source>
        <strain evidence="2">DSM 27370</strain>
    </source>
</reference>
<sequence length="62" mass="6698">MDIKSIVKGTLKQIAEGVKESGQATGVATTVHFQLNNEEGNHIQFSIDLTLDSENSIPSLKD</sequence>
<accession>A0A1M4SDY9</accession>
<dbReference type="EMBL" id="FQUC01000001">
    <property type="protein sequence ID" value="SHE30443.1"/>
    <property type="molecule type" value="Genomic_DNA"/>
</dbReference>